<dbReference type="Gene3D" id="1.20.5.5160">
    <property type="match status" value="1"/>
</dbReference>
<keyword evidence="10" id="KW-1185">Reference proteome</keyword>
<dbReference type="PANTHER" id="PTHR12272:SF11">
    <property type="entry name" value="PAN2-PAN3 DEADENYLATION COMPLEX SUBUNIT PAN3"/>
    <property type="match status" value="1"/>
</dbReference>
<keyword evidence="3 6" id="KW-0547">Nucleotide-binding</keyword>
<dbReference type="GO" id="GO:0000932">
    <property type="term" value="C:P-body"/>
    <property type="evidence" value="ECO:0007669"/>
    <property type="project" value="UniProtKB-SubCell"/>
</dbReference>
<feature type="region of interest" description="Disordered" evidence="7">
    <location>
        <begin position="531"/>
        <end position="554"/>
    </location>
</feature>
<dbReference type="SUPFAM" id="SSF56112">
    <property type="entry name" value="Protein kinase-like (PK-like)"/>
    <property type="match status" value="1"/>
</dbReference>
<comment type="caution">
    <text evidence="6">Lacks conserved residue(s) required for the propagation of feature annotation.</text>
</comment>
<feature type="region of interest" description="Knob domain" evidence="6">
    <location>
        <begin position="738"/>
        <end position="839"/>
    </location>
</feature>
<keyword evidence="4 6" id="KW-0067">ATP-binding</keyword>
<dbReference type="FunFam" id="1.10.287.3700:FF:000001">
    <property type="entry name" value="PAN2-PAN3 deadenylation complex subunit PAN3"/>
    <property type="match status" value="1"/>
</dbReference>
<dbReference type="HAMAP" id="MF_03181">
    <property type="entry name" value="PAN3"/>
    <property type="match status" value="1"/>
</dbReference>
<evidence type="ECO:0000256" key="4">
    <source>
        <dbReference type="ARBA" id="ARBA00022840"/>
    </source>
</evidence>
<dbReference type="InterPro" id="IPR041332">
    <property type="entry name" value="Pan3_CK"/>
</dbReference>
<comment type="subcellular location">
    <subcellularLocation>
        <location evidence="6">Cytoplasm</location>
        <location evidence="6">P-body</location>
    </subcellularLocation>
</comment>
<dbReference type="GO" id="GO:0005524">
    <property type="term" value="F:ATP binding"/>
    <property type="evidence" value="ECO:0007669"/>
    <property type="project" value="UniProtKB-UniRule"/>
</dbReference>
<evidence type="ECO:0000256" key="6">
    <source>
        <dbReference type="HAMAP-Rule" id="MF_03181"/>
    </source>
</evidence>
<dbReference type="GO" id="GO:0000289">
    <property type="term" value="P:nuclear-transcribed mRNA poly(A) tail shortening"/>
    <property type="evidence" value="ECO:0007669"/>
    <property type="project" value="UniProtKB-UniRule"/>
</dbReference>
<evidence type="ECO:0000256" key="3">
    <source>
        <dbReference type="ARBA" id="ARBA00022741"/>
    </source>
</evidence>
<dbReference type="Proteomes" id="UP000683360">
    <property type="component" value="Unassembled WGS sequence"/>
</dbReference>
<protein>
    <recommendedName>
        <fullName evidence="6">PAN2-PAN3 deadenylation complex subunit PAN3</fullName>
    </recommendedName>
    <alternativeName>
        <fullName evidence="6">PAB1P-dependent poly(A)-specific ribonuclease</fullName>
    </alternativeName>
    <alternativeName>
        <fullName evidence="6">Poly(A)-nuclease deadenylation complex subunit 3</fullName>
        <shortName evidence="6">PAN deadenylation complex subunit 3</shortName>
    </alternativeName>
</protein>
<gene>
    <name evidence="6" type="primary">PAN3</name>
    <name evidence="9" type="ORF">MEDL_57362</name>
</gene>
<feature type="region of interest" description="Disordered" evidence="7">
    <location>
        <begin position="93"/>
        <end position="129"/>
    </location>
</feature>
<evidence type="ECO:0000256" key="5">
    <source>
        <dbReference type="ARBA" id="ARBA00023054"/>
    </source>
</evidence>
<dbReference type="GO" id="GO:0008143">
    <property type="term" value="F:poly(A) binding"/>
    <property type="evidence" value="ECO:0007669"/>
    <property type="project" value="TreeGrafter"/>
</dbReference>
<evidence type="ECO:0000256" key="7">
    <source>
        <dbReference type="SAM" id="MobiDB-lite"/>
    </source>
</evidence>
<feature type="binding site" evidence="6">
    <location>
        <begin position="593"/>
        <end position="594"/>
    </location>
    <ligand>
        <name>ATP</name>
        <dbReference type="ChEBI" id="CHEBI:30616"/>
    </ligand>
</feature>
<dbReference type="GO" id="GO:0006397">
    <property type="term" value="P:mRNA processing"/>
    <property type="evidence" value="ECO:0007669"/>
    <property type="project" value="UniProtKB-KW"/>
</dbReference>
<evidence type="ECO:0000256" key="1">
    <source>
        <dbReference type="ARBA" id="ARBA00022490"/>
    </source>
</evidence>
<evidence type="ECO:0000256" key="2">
    <source>
        <dbReference type="ARBA" id="ARBA00022664"/>
    </source>
</evidence>
<dbReference type="EMBL" id="CAJPWZ010002768">
    <property type="protein sequence ID" value="CAG2245372.1"/>
    <property type="molecule type" value="Genomic_DNA"/>
</dbReference>
<comment type="domain">
    <text evidence="6">Contains a pseudokinase domain. The protein kinase domain is predicted to be catalytically inactive because some of the residues important for catalytic activity are substituted and it lacks the equivalent of the binding site for a peptide substrate. However, it has retained an ATP-binding site and ATP-binding is required for mRNA degradation, stimulating the activity of the PAN2 nuclease in vitro. The nucleotide-binding site is juxtaposed to the RNase active site of PAN2 in the complex and may actually bind nucleosides of a poly(A) RNA rather than ATP, feeding the poly(A)-tail to the active site of the deadenylase and thus increasing the efficiency with which this distributive enzyme degrades oligo(A) RNAs.</text>
</comment>
<feature type="domain" description="Pan3 C-terminal knob" evidence="8">
    <location>
        <begin position="690"/>
        <end position="827"/>
    </location>
</feature>
<dbReference type="OrthoDB" id="204958at2759"/>
<organism evidence="9 10">
    <name type="scientific">Mytilus edulis</name>
    <name type="common">Blue mussel</name>
    <dbReference type="NCBI Taxonomy" id="6550"/>
    <lineage>
        <taxon>Eukaryota</taxon>
        <taxon>Metazoa</taxon>
        <taxon>Spiralia</taxon>
        <taxon>Lophotrochozoa</taxon>
        <taxon>Mollusca</taxon>
        <taxon>Bivalvia</taxon>
        <taxon>Autobranchia</taxon>
        <taxon>Pteriomorphia</taxon>
        <taxon>Mytilida</taxon>
        <taxon>Mytiloidea</taxon>
        <taxon>Mytilidae</taxon>
        <taxon>Mytilinae</taxon>
        <taxon>Mytilus</taxon>
    </lineage>
</organism>
<comment type="caution">
    <text evidence="9">The sequence shown here is derived from an EMBL/GenBank/DDBJ whole genome shotgun (WGS) entry which is preliminary data.</text>
</comment>
<comment type="similarity">
    <text evidence="6">Belongs to the protein kinase superfamily. PAN3 family.</text>
</comment>
<dbReference type="InterPro" id="IPR030844">
    <property type="entry name" value="PAN3"/>
</dbReference>
<feature type="coiled-coil region" evidence="6">
    <location>
        <begin position="699"/>
        <end position="737"/>
    </location>
</feature>
<comment type="domain">
    <text evidence="6">The pseudokinase domain, the coiled-coil (CC), and C-terminal knob domain (CK) form a structural unit (PKC) that forms an extensive high-affinity interaction surface for PAN2.</text>
</comment>
<feature type="compositionally biased region" description="Low complexity" evidence="7">
    <location>
        <begin position="115"/>
        <end position="124"/>
    </location>
</feature>
<comment type="domain">
    <text evidence="6">The N-terminal zinc finger binds to poly(A) RNA.</text>
</comment>
<dbReference type="GO" id="GO:0010606">
    <property type="term" value="P:positive regulation of cytoplasmic mRNA processing body assembly"/>
    <property type="evidence" value="ECO:0007669"/>
    <property type="project" value="UniProtKB-UniRule"/>
</dbReference>
<comment type="function">
    <text evidence="6">Regulatory subunit of the poly(A)-nuclease (PAN) deadenylation complex, one of two cytoplasmic mRNA deadenylases involved in general and miRNA-mediated mRNA turnover. PAN specifically shortens poly(A) tails of RNA and the activity is stimulated by poly(A)-binding protein (PABP). PAN deadenylation is followed by rapid degradation of the shortened mRNA tails by the CCR4-NOT complex. Deadenylated mRNAs are then degraded by two alternative mechanisms, namely exosome-mediated 3'-5' exonucleolytic degradation, or deadenlyation-dependent mRNA decaping and subsequent 5'-3' exonucleolytic degradation by XRN1. PAN3 acts as a positive regulator for PAN activity, recruiting the catalytic subunit PAN2 to mRNA via its interaction with RNA and PABP, and to miRNA targets via its interaction with GW182 family proteins.</text>
</comment>
<feature type="binding site" evidence="6">
    <location>
        <begin position="499"/>
        <end position="506"/>
    </location>
    <ligand>
        <name>ATP</name>
        <dbReference type="ChEBI" id="CHEBI:30616"/>
    </ligand>
</feature>
<name>A0A8S3UIH7_MYTED</name>
<feature type="compositionally biased region" description="Pro residues" evidence="7">
    <location>
        <begin position="102"/>
        <end position="114"/>
    </location>
</feature>
<keyword evidence="2 6" id="KW-0507">mRNA processing</keyword>
<dbReference type="InterPro" id="IPR011009">
    <property type="entry name" value="Kinase-like_dom_sf"/>
</dbReference>
<accession>A0A8S3UIH7</accession>
<dbReference type="FunFam" id="1.10.510.10:FF:000168">
    <property type="entry name" value="PAN2-PAN3 deadenylation complex subunit PAN3"/>
    <property type="match status" value="1"/>
</dbReference>
<comment type="subunit">
    <text evidence="6">Homodimer. Forms a heterotrimer with a catalytic subunit PAN2 to form the poly(A)-nuclease (PAN) deadenylation complex. Interacts (via PAM-2 motif) with poly(A)-binding protein (via PABC domain), conferring substrate specificity of the enzyme complex.</text>
</comment>
<evidence type="ECO:0000313" key="10">
    <source>
        <dbReference type="Proteomes" id="UP000683360"/>
    </source>
</evidence>
<feature type="compositionally biased region" description="Gly residues" evidence="7">
    <location>
        <begin position="539"/>
        <end position="551"/>
    </location>
</feature>
<dbReference type="Gene3D" id="1.10.287.3700">
    <property type="match status" value="1"/>
</dbReference>
<feature type="binding site" evidence="6">
    <location>
        <position position="450"/>
    </location>
    <ligand>
        <name>ATP</name>
        <dbReference type="ChEBI" id="CHEBI:30616"/>
    </ligand>
</feature>
<dbReference type="Pfam" id="PF18101">
    <property type="entry name" value="Pan3_CK"/>
    <property type="match status" value="1"/>
</dbReference>
<dbReference type="Gene3D" id="1.10.510.10">
    <property type="entry name" value="Transferase(Phosphotransferase) domain 1"/>
    <property type="match status" value="1"/>
</dbReference>
<keyword evidence="1 6" id="KW-0963">Cytoplasm</keyword>
<dbReference type="GO" id="GO:0031251">
    <property type="term" value="C:PAN complex"/>
    <property type="evidence" value="ECO:0007669"/>
    <property type="project" value="UniProtKB-UniRule"/>
</dbReference>
<keyword evidence="5 6" id="KW-0175">Coiled coil</keyword>
<dbReference type="AlphaFoldDB" id="A0A8S3UIH7"/>
<dbReference type="PANTHER" id="PTHR12272">
    <property type="entry name" value="DEADENYLATION COMPLEX SUBUNIT PAN3"/>
    <property type="match status" value="1"/>
</dbReference>
<evidence type="ECO:0000313" key="9">
    <source>
        <dbReference type="EMBL" id="CAG2245372.1"/>
    </source>
</evidence>
<sequence length="839" mass="92545">MCIASVKYRVPKAYRKEVHASTGTCNLGDDCQFLHHKPGVGFQKQFINGSLEDKQALPDSMGSNGDQYFNATFSSEPPVPDFQPFNRQRGMARGQRNMMGPGPMPGPPGPPGPGPRNFGPPGHGMRPRMDMPRMDVPPDLRDGPLPGQMYSEGYGSRIDSPKFDGLGSRIDQGLTNDFAALNLQIPGSGLKGSNPGADEFVPKSATLTHSASSPNFSSFNNGPVGMPPMSNAGPHMMDNGHMGNSVPGGDIPMPVGGPMMSNTPPPAHLMPSGMSGVVYSTASPNNSPHLSPTNSPLMMRRTGSPLAPIKPGTPKKNQPASTIQESVGGTTYFYNPEDYTVQREGIHIPNFTMFPSIPPHVAHMTVKKNMPQFFMCDELKMDILNRHSMTLAQIDLQQNPDIPTEVDNYHHLFPLEPPPPSSMQKSNRFSYPTTCYKAINTKDGLTYCLRRIHGFRLSNTKCMMIIDMWKKMYHPNIVQLREVFTTKAFGDNSIVFVYDFHACAETLMGRHFNNPGSINGYNQSFNMDGSSRSYNSSGNGKGGGGGGGGGNNTPRQHAGLLPESLIWAYVVQLSSALRAIHAAGLACRTMDPTKILIYSKSRLRLNCVGIMDVLTFDNNQGNPLAMMQHYQQEDLVFLGKVVLALGCNSIMAIQRDNFTSSMELVARNYSADLKNFFVYLLTNSNRPRSINDIMPMIGARFYTQLDAAQLRSDVMDTELSKSVENGRLFRLLCKLGTINERKEFQMDPQWSETGDRYMLKLYRDFLFHQHDANGAPWIDMAHILQSLNKLDGGTPEKICLVSRDENSVLVVTYAELKQNFERAFSDLLTASESQSNAFT</sequence>
<reference evidence="9" key="1">
    <citation type="submission" date="2021-03" db="EMBL/GenBank/DDBJ databases">
        <authorList>
            <person name="Bekaert M."/>
        </authorList>
    </citation>
    <scope>NUCLEOTIDE SEQUENCE</scope>
</reference>
<evidence type="ECO:0000259" key="8">
    <source>
        <dbReference type="Pfam" id="PF18101"/>
    </source>
</evidence>
<proteinExistence type="inferred from homology"/>